<organism evidence="1 2">
    <name type="scientific">Ilex paraguariensis</name>
    <name type="common">yerba mate</name>
    <dbReference type="NCBI Taxonomy" id="185542"/>
    <lineage>
        <taxon>Eukaryota</taxon>
        <taxon>Viridiplantae</taxon>
        <taxon>Streptophyta</taxon>
        <taxon>Embryophyta</taxon>
        <taxon>Tracheophyta</taxon>
        <taxon>Spermatophyta</taxon>
        <taxon>Magnoliopsida</taxon>
        <taxon>eudicotyledons</taxon>
        <taxon>Gunneridae</taxon>
        <taxon>Pentapetalae</taxon>
        <taxon>asterids</taxon>
        <taxon>campanulids</taxon>
        <taxon>Aquifoliales</taxon>
        <taxon>Aquifoliaceae</taxon>
        <taxon>Ilex</taxon>
    </lineage>
</organism>
<evidence type="ECO:0000313" key="2">
    <source>
        <dbReference type="Proteomes" id="UP001642360"/>
    </source>
</evidence>
<sequence length="133" mass="14165">MEKSLWILVESPEKGETLGAGVEAPILKQLVGKRMGREEAPVARRAGAREEEALGAQAMATPILASKPGEREIRCPGYGDLNWVSKLGKRGRHASVWLVSGAVSVQAGRVGVGCLGSLVKWEFMEGPRARAGC</sequence>
<gene>
    <name evidence="1" type="ORF">ILEXP_LOCUS1455</name>
</gene>
<name>A0ABC8QT17_9AQUA</name>
<reference evidence="1 2" key="1">
    <citation type="submission" date="2024-02" db="EMBL/GenBank/DDBJ databases">
        <authorList>
            <person name="Vignale AGUSTIN F."/>
            <person name="Sosa J E."/>
            <person name="Modenutti C."/>
        </authorList>
    </citation>
    <scope>NUCLEOTIDE SEQUENCE [LARGE SCALE GENOMIC DNA]</scope>
</reference>
<dbReference type="EMBL" id="CAUOFW020000459">
    <property type="protein sequence ID" value="CAK9134520.1"/>
    <property type="molecule type" value="Genomic_DNA"/>
</dbReference>
<keyword evidence="2" id="KW-1185">Reference proteome</keyword>
<dbReference type="AlphaFoldDB" id="A0ABC8QT17"/>
<evidence type="ECO:0000313" key="1">
    <source>
        <dbReference type="EMBL" id="CAK9134520.1"/>
    </source>
</evidence>
<comment type="caution">
    <text evidence="1">The sequence shown here is derived from an EMBL/GenBank/DDBJ whole genome shotgun (WGS) entry which is preliminary data.</text>
</comment>
<dbReference type="Proteomes" id="UP001642360">
    <property type="component" value="Unassembled WGS sequence"/>
</dbReference>
<protein>
    <submittedName>
        <fullName evidence="1">Uncharacterized protein</fullName>
    </submittedName>
</protein>
<proteinExistence type="predicted"/>
<accession>A0ABC8QT17</accession>